<keyword evidence="2" id="KW-1185">Reference proteome</keyword>
<dbReference type="Proteomes" id="UP000198615">
    <property type="component" value="Unassembled WGS sequence"/>
</dbReference>
<evidence type="ECO:0000313" key="2">
    <source>
        <dbReference type="Proteomes" id="UP000198615"/>
    </source>
</evidence>
<accession>A0A8G2BI70</accession>
<evidence type="ECO:0000313" key="1">
    <source>
        <dbReference type="EMBL" id="SDF83830.1"/>
    </source>
</evidence>
<comment type="caution">
    <text evidence="1">The sequence shown here is derived from an EMBL/GenBank/DDBJ whole genome shotgun (WGS) entry which is preliminary data.</text>
</comment>
<name>A0A8G2BI70_9PROT</name>
<reference evidence="1 2" key="1">
    <citation type="submission" date="2016-10" db="EMBL/GenBank/DDBJ databases">
        <authorList>
            <person name="Varghese N."/>
            <person name="Submissions S."/>
        </authorList>
    </citation>
    <scope>NUCLEOTIDE SEQUENCE [LARGE SCALE GENOMIC DNA]</scope>
    <source>
        <strain evidence="1 2">DSM 18839</strain>
    </source>
</reference>
<dbReference type="AlphaFoldDB" id="A0A8G2BI70"/>
<dbReference type="EMBL" id="FNBW01000007">
    <property type="protein sequence ID" value="SDF83830.1"/>
    <property type="molecule type" value="Genomic_DNA"/>
</dbReference>
<organism evidence="1 2">
    <name type="scientific">Thalassobaculum litoreum DSM 18839</name>
    <dbReference type="NCBI Taxonomy" id="1123362"/>
    <lineage>
        <taxon>Bacteria</taxon>
        <taxon>Pseudomonadati</taxon>
        <taxon>Pseudomonadota</taxon>
        <taxon>Alphaproteobacteria</taxon>
        <taxon>Rhodospirillales</taxon>
        <taxon>Thalassobaculaceae</taxon>
        <taxon>Thalassobaculum</taxon>
    </lineage>
</organism>
<sequence>MTIVLDGVTFQDSDWVNRGHLTTITVNGQSYQRWEGMWQAGIRELNTRITGVGSTLTATSTTSETIGAGSKALTIQASKGFAAGNIITAFQTGTPTNYMTGTVDSYDSGTGALAFTVAAGDFGGSGTIAAWTVTISGKTGATGTVSAAGDGTIGAPGMSWANDPDTGFTRTATGETSYSADGSKILDFGPNGLTMNDKPVIKPAAATSSITHDSSGALTFNLANGNDFVVTVSADITDIDFTNVPSGLSLVVSVEFINGGTASVTWESTGSTAIRAAGGTAPTLTESGTDVVQFLLRPSGAPIITSVALDVQDIA</sequence>
<protein>
    <submittedName>
        <fullName evidence="1">Uncharacterized protein</fullName>
    </submittedName>
</protein>
<gene>
    <name evidence="1" type="ORF">SAMN05660686_02484</name>
</gene>
<dbReference type="OrthoDB" id="564699at2"/>
<dbReference type="RefSeq" id="WP_093150706.1">
    <property type="nucleotide sequence ID" value="NZ_FNBW01000007.1"/>
</dbReference>
<proteinExistence type="predicted"/>